<feature type="domain" description="3-hydroxyacyl-CoA dehydrogenase NAD binding" evidence="9">
    <location>
        <begin position="25"/>
        <end position="206"/>
    </location>
</feature>
<dbReference type="GO" id="GO:0016042">
    <property type="term" value="P:lipid catabolic process"/>
    <property type="evidence" value="ECO:0007669"/>
    <property type="project" value="UniProtKB-KW"/>
</dbReference>
<sequence length="805" mass="88579">MKSTAQLTIDEVNKAIIGIPVFKRVAILGAGVMGAQIAAHFTNAGIPSLLFDLPKEGMDKSAIAKKAIKSLVKQKPEPLAMATNASRITPCNYDDDLEKLTDCDLVIEAIAEKMEWKSDLYHKISPYLGDNAILASNTSGLSITELAESLPDNLCNRFLGIHFFNPPRYMPLVELIAQPQTSPEVVDTVESFCVATLGKGVVRARDTVNFIANRLGLFSMMSTFHHAQRLSLNFETVDALTGKSIGRPKSATLRTADLVGLDTMRHVLRNAAEHLGDDPWVSIYRIPDWLDTLIENGALGAKTKAGVYKKQDGEILVYEPADNSYRKRKVKIPGKVEKVLKDYKNPERLAKLSAINDPHAEFLWSIQRDVFHYAAYLLDTIADNAREVDMAIRWGFGWKQGPFEIWQHAGWQRITDLIQQDIDAGKTLTGEPLPAWVNNIEAVHTSKGSWSPTDNSYHPRSRLPVYQRQRRPERLVGEQAAQHEVLFENDSARFWLIDGDIGVLSFKTKMHTIDDGVLDSLNQAAELAEQQLTGMVIWQPDEPFSAGADLKSFMPVAMKSILPGSNALDNLLQKFQHSCIRMRKSSIPVVAGVQGLALGGGCELMMQCDRVVAALESYIGLVEVGVGLIPAGSGCMELARRASIKAAGGDRFEALKDIFETVAMGKVATSAEQAKAFGFLRESDIVVMNRHEVLHAAIAQVRALSAANYRPAIESPIRAGGRAAIANFKAAMTNMHAGGFISDYDMKIGTLVAHALCGGPVDAGTELPESWYLRYEREGFRSLLKSPKTHARVKHMLDTGKPLRN</sequence>
<dbReference type="GO" id="GO:0003857">
    <property type="term" value="F:(3S)-3-hydroxyacyl-CoA dehydrogenase (NAD+) activity"/>
    <property type="evidence" value="ECO:0007669"/>
    <property type="project" value="UniProtKB-EC"/>
</dbReference>
<dbReference type="Pfam" id="PF00378">
    <property type="entry name" value="ECH_1"/>
    <property type="match status" value="1"/>
</dbReference>
<dbReference type="GO" id="GO:0006631">
    <property type="term" value="P:fatty acid metabolic process"/>
    <property type="evidence" value="ECO:0007669"/>
    <property type="project" value="UniProtKB-KW"/>
</dbReference>
<dbReference type="InterPro" id="IPR006108">
    <property type="entry name" value="3HC_DH_C"/>
</dbReference>
<evidence type="ECO:0000259" key="8">
    <source>
        <dbReference type="Pfam" id="PF00725"/>
    </source>
</evidence>
<dbReference type="Pfam" id="PF00725">
    <property type="entry name" value="3HCDH"/>
    <property type="match status" value="1"/>
</dbReference>
<evidence type="ECO:0000256" key="7">
    <source>
        <dbReference type="ARBA" id="ARBA00049556"/>
    </source>
</evidence>
<evidence type="ECO:0000256" key="6">
    <source>
        <dbReference type="ARBA" id="ARBA00023098"/>
    </source>
</evidence>
<evidence type="ECO:0000313" key="11">
    <source>
        <dbReference type="Proteomes" id="UP000886674"/>
    </source>
</evidence>
<dbReference type="AlphaFoldDB" id="A0A9E4TSF5"/>
<reference evidence="10" key="1">
    <citation type="journal article" date="2021" name="Proc. Natl. Acad. Sci. U.S.A.">
        <title>Global biogeography of chemosynthetic symbionts reveals both localized and globally distributed symbiont groups. .</title>
        <authorList>
            <person name="Osvatic J.T."/>
            <person name="Wilkins L.G.E."/>
            <person name="Leibrecht L."/>
            <person name="Leray M."/>
            <person name="Zauner S."/>
            <person name="Polzin J."/>
            <person name="Camacho Y."/>
            <person name="Gros O."/>
            <person name="van Gils J.A."/>
            <person name="Eisen J.A."/>
            <person name="Petersen J.M."/>
            <person name="Yuen B."/>
        </authorList>
    </citation>
    <scope>NUCLEOTIDE SEQUENCE</scope>
    <source>
        <strain evidence="10">MAGclacostrist055</strain>
    </source>
</reference>
<dbReference type="CDD" id="cd06558">
    <property type="entry name" value="crotonase-like"/>
    <property type="match status" value="1"/>
</dbReference>
<organism evidence="10 11">
    <name type="scientific">Candidatus Thiodiazotropha taylori</name>
    <dbReference type="NCBI Taxonomy" id="2792791"/>
    <lineage>
        <taxon>Bacteria</taxon>
        <taxon>Pseudomonadati</taxon>
        <taxon>Pseudomonadota</taxon>
        <taxon>Gammaproteobacteria</taxon>
        <taxon>Chromatiales</taxon>
        <taxon>Sedimenticolaceae</taxon>
        <taxon>Candidatus Thiodiazotropha</taxon>
    </lineage>
</organism>
<dbReference type="Gene3D" id="1.10.1040.50">
    <property type="match status" value="1"/>
</dbReference>
<keyword evidence="5" id="KW-0520">NAD</keyword>
<dbReference type="InterPro" id="IPR029045">
    <property type="entry name" value="ClpP/crotonase-like_dom_sf"/>
</dbReference>
<evidence type="ECO:0000256" key="4">
    <source>
        <dbReference type="ARBA" id="ARBA00023002"/>
    </source>
</evidence>
<dbReference type="EMBL" id="JAEPCR010000003">
    <property type="protein sequence ID" value="MCG7976858.1"/>
    <property type="molecule type" value="Genomic_DNA"/>
</dbReference>
<dbReference type="InterPro" id="IPR006176">
    <property type="entry name" value="3-OHacyl-CoA_DH_NAD-bd"/>
</dbReference>
<dbReference type="SUPFAM" id="SSF52096">
    <property type="entry name" value="ClpP/crotonase"/>
    <property type="match status" value="1"/>
</dbReference>
<feature type="domain" description="3-hydroxyacyl-CoA dehydrogenase C-terminal" evidence="8">
    <location>
        <begin position="210"/>
        <end position="309"/>
    </location>
</feature>
<proteinExistence type="predicted"/>
<dbReference type="PANTHER" id="PTHR48075:SF7">
    <property type="entry name" value="3-HYDROXYACYL-COA DEHYDROGENASE-RELATED"/>
    <property type="match status" value="1"/>
</dbReference>
<dbReference type="Proteomes" id="UP000886674">
    <property type="component" value="Unassembled WGS sequence"/>
</dbReference>
<keyword evidence="3" id="KW-0442">Lipid degradation</keyword>
<keyword evidence="4" id="KW-0560">Oxidoreductase</keyword>
<keyword evidence="6" id="KW-0443">Lipid metabolism</keyword>
<dbReference type="Pfam" id="PF02737">
    <property type="entry name" value="3HCDH_N"/>
    <property type="match status" value="1"/>
</dbReference>
<keyword evidence="2" id="KW-0276">Fatty acid metabolism</keyword>
<dbReference type="Gene3D" id="3.90.226.10">
    <property type="entry name" value="2-enoyl-CoA Hydratase, Chain A, domain 1"/>
    <property type="match status" value="1"/>
</dbReference>
<comment type="caution">
    <text evidence="10">The sequence shown here is derived from an EMBL/GenBank/DDBJ whole genome shotgun (WGS) entry which is preliminary data.</text>
</comment>
<dbReference type="PANTHER" id="PTHR48075">
    <property type="entry name" value="3-HYDROXYACYL-COA DEHYDROGENASE FAMILY PROTEIN"/>
    <property type="match status" value="1"/>
</dbReference>
<name>A0A9E4TSF5_9GAMM</name>
<dbReference type="SUPFAM" id="SSF48179">
    <property type="entry name" value="6-phosphogluconate dehydrogenase C-terminal domain-like"/>
    <property type="match status" value="2"/>
</dbReference>
<evidence type="ECO:0000256" key="1">
    <source>
        <dbReference type="ARBA" id="ARBA00005005"/>
    </source>
</evidence>
<evidence type="ECO:0000256" key="5">
    <source>
        <dbReference type="ARBA" id="ARBA00023027"/>
    </source>
</evidence>
<dbReference type="GO" id="GO:0070403">
    <property type="term" value="F:NAD+ binding"/>
    <property type="evidence" value="ECO:0007669"/>
    <property type="project" value="InterPro"/>
</dbReference>
<comment type="catalytic activity">
    <reaction evidence="7">
        <text>a (3S)-3-hydroxyacyl-CoA + NAD(+) = a 3-oxoacyl-CoA + NADH + H(+)</text>
        <dbReference type="Rhea" id="RHEA:22432"/>
        <dbReference type="ChEBI" id="CHEBI:15378"/>
        <dbReference type="ChEBI" id="CHEBI:57318"/>
        <dbReference type="ChEBI" id="CHEBI:57540"/>
        <dbReference type="ChEBI" id="CHEBI:57945"/>
        <dbReference type="ChEBI" id="CHEBI:90726"/>
        <dbReference type="EC" id="1.1.1.35"/>
    </reaction>
</comment>
<evidence type="ECO:0000259" key="9">
    <source>
        <dbReference type="Pfam" id="PF02737"/>
    </source>
</evidence>
<gene>
    <name evidence="10" type="ORF">JAY77_01755</name>
</gene>
<accession>A0A9E4TSF5</accession>
<comment type="pathway">
    <text evidence="1">Lipid metabolism; fatty acid beta-oxidation.</text>
</comment>
<dbReference type="SUPFAM" id="SSF51735">
    <property type="entry name" value="NAD(P)-binding Rossmann-fold domains"/>
    <property type="match status" value="1"/>
</dbReference>
<dbReference type="InterPro" id="IPR001753">
    <property type="entry name" value="Enoyl-CoA_hydra/iso"/>
</dbReference>
<dbReference type="InterPro" id="IPR036291">
    <property type="entry name" value="NAD(P)-bd_dom_sf"/>
</dbReference>
<evidence type="ECO:0000313" key="10">
    <source>
        <dbReference type="EMBL" id="MCG7976858.1"/>
    </source>
</evidence>
<evidence type="ECO:0000256" key="3">
    <source>
        <dbReference type="ARBA" id="ARBA00022963"/>
    </source>
</evidence>
<evidence type="ECO:0000256" key="2">
    <source>
        <dbReference type="ARBA" id="ARBA00022832"/>
    </source>
</evidence>
<protein>
    <submittedName>
        <fullName evidence="10">3-hydroxyacyl-CoA dehydrogenase/enoyl-CoA hydratase family protein</fullName>
    </submittedName>
</protein>
<dbReference type="InterPro" id="IPR008927">
    <property type="entry name" value="6-PGluconate_DH-like_C_sf"/>
</dbReference>
<dbReference type="Gene3D" id="3.40.50.720">
    <property type="entry name" value="NAD(P)-binding Rossmann-like Domain"/>
    <property type="match status" value="1"/>
</dbReference>